<sequence>MRQSYEMIIRAAQPHEAQELSELCLRSKAYWPYDAAFIEACRDELTLSAADIQHGNIQVAEIAGRHAGLVQLENSCPVAELELLFVDPDFIGKRVGHALLQWAIDQVRNKGGQKLITVADP</sequence>
<feature type="domain" description="N-acetyltransferase" evidence="1">
    <location>
        <begin position="7"/>
        <end position="121"/>
    </location>
</feature>
<comment type="caution">
    <text evidence="2">The sequence shown here is derived from an EMBL/GenBank/DDBJ whole genome shotgun (WGS) entry which is preliminary data.</text>
</comment>
<evidence type="ECO:0000313" key="2">
    <source>
        <dbReference type="EMBL" id="MCF4097814.1"/>
    </source>
</evidence>
<dbReference type="CDD" id="cd04301">
    <property type="entry name" value="NAT_SF"/>
    <property type="match status" value="1"/>
</dbReference>
<evidence type="ECO:0000259" key="1">
    <source>
        <dbReference type="PROSITE" id="PS51186"/>
    </source>
</evidence>
<dbReference type="InterPro" id="IPR000182">
    <property type="entry name" value="GNAT_dom"/>
</dbReference>
<name>A0ABS9E7D3_9HYPH</name>
<dbReference type="Gene3D" id="3.40.630.30">
    <property type="match status" value="1"/>
</dbReference>
<proteinExistence type="predicted"/>
<dbReference type="Pfam" id="PF00583">
    <property type="entry name" value="Acetyltransf_1"/>
    <property type="match status" value="1"/>
</dbReference>
<organism evidence="2 3">
    <name type="scientific">Maritalea mediterranea</name>
    <dbReference type="NCBI Taxonomy" id="2909667"/>
    <lineage>
        <taxon>Bacteria</taxon>
        <taxon>Pseudomonadati</taxon>
        <taxon>Pseudomonadota</taxon>
        <taxon>Alphaproteobacteria</taxon>
        <taxon>Hyphomicrobiales</taxon>
        <taxon>Devosiaceae</taxon>
        <taxon>Maritalea</taxon>
    </lineage>
</organism>
<dbReference type="RefSeq" id="WP_236113360.1">
    <property type="nucleotide sequence ID" value="NZ_JAKGTI010000001.1"/>
</dbReference>
<accession>A0ABS9E7D3</accession>
<dbReference type="Proteomes" id="UP001201217">
    <property type="component" value="Unassembled WGS sequence"/>
</dbReference>
<reference evidence="2 3" key="1">
    <citation type="submission" date="2022-01" db="EMBL/GenBank/DDBJ databases">
        <title>Maritalea mediterranea sp. nov., isolated from marine plastic residues from the Malva-rosa beach (Valencia, Spain).</title>
        <authorList>
            <person name="Vidal-Verdu A."/>
            <person name="Molina-Menor E."/>
            <person name="Pascual J."/>
            <person name="Pereto J."/>
            <person name="Porcar M."/>
        </authorList>
    </citation>
    <scope>NUCLEOTIDE SEQUENCE [LARGE SCALE GENOMIC DNA]</scope>
    <source>
        <strain evidence="2 3">P4.10X</strain>
    </source>
</reference>
<dbReference type="InterPro" id="IPR016181">
    <property type="entry name" value="Acyl_CoA_acyltransferase"/>
</dbReference>
<keyword evidence="3" id="KW-1185">Reference proteome</keyword>
<dbReference type="PROSITE" id="PS51186">
    <property type="entry name" value="GNAT"/>
    <property type="match status" value="1"/>
</dbReference>
<gene>
    <name evidence="2" type="ORF">L1I42_04860</name>
</gene>
<protein>
    <submittedName>
        <fullName evidence="2">GNAT family N-acetyltransferase</fullName>
    </submittedName>
</protein>
<dbReference type="SUPFAM" id="SSF55729">
    <property type="entry name" value="Acyl-CoA N-acyltransferases (Nat)"/>
    <property type="match status" value="1"/>
</dbReference>
<evidence type="ECO:0000313" key="3">
    <source>
        <dbReference type="Proteomes" id="UP001201217"/>
    </source>
</evidence>
<dbReference type="EMBL" id="JAKGTI010000001">
    <property type="protein sequence ID" value="MCF4097814.1"/>
    <property type="molecule type" value="Genomic_DNA"/>
</dbReference>